<reference evidence="1 2" key="1">
    <citation type="journal article" date="2021" name="Nat. Commun.">
        <title>Genetic determinants of endophytism in the Arabidopsis root mycobiome.</title>
        <authorList>
            <person name="Mesny F."/>
            <person name="Miyauchi S."/>
            <person name="Thiergart T."/>
            <person name="Pickel B."/>
            <person name="Atanasova L."/>
            <person name="Karlsson M."/>
            <person name="Huettel B."/>
            <person name="Barry K.W."/>
            <person name="Haridas S."/>
            <person name="Chen C."/>
            <person name="Bauer D."/>
            <person name="Andreopoulos W."/>
            <person name="Pangilinan J."/>
            <person name="LaButti K."/>
            <person name="Riley R."/>
            <person name="Lipzen A."/>
            <person name="Clum A."/>
            <person name="Drula E."/>
            <person name="Henrissat B."/>
            <person name="Kohler A."/>
            <person name="Grigoriev I.V."/>
            <person name="Martin F.M."/>
            <person name="Hacquard S."/>
        </authorList>
    </citation>
    <scope>NUCLEOTIDE SEQUENCE [LARGE SCALE GENOMIC DNA]</scope>
    <source>
        <strain evidence="1 2">MPI-SDFR-AT-0079</strain>
    </source>
</reference>
<gene>
    <name evidence="1" type="ORF">F5144DRAFT_86173</name>
</gene>
<evidence type="ECO:0000313" key="1">
    <source>
        <dbReference type="EMBL" id="KAH6640116.1"/>
    </source>
</evidence>
<sequence>MRLHRALAPFLLGHATVADVAPPLNITALSSRGGYSVLECCQLSTVAVDYMSAANYAIGNTTTATWSRIEPRTTAGEAWAPHVQLSIILNGLIRITAPCPPTPGHPDNHSREVSGGSTGEGRPETEVAYVMPGTLRSSLLIAVDLKSASTIAGHFTEFLGNEPTVLIQIPFAGNEIPDHTVLHSGPCRE</sequence>
<dbReference type="EMBL" id="JAGIZQ010000002">
    <property type="protein sequence ID" value="KAH6640116.1"/>
    <property type="molecule type" value="Genomic_DNA"/>
</dbReference>
<keyword evidence="2" id="KW-1185">Reference proteome</keyword>
<evidence type="ECO:0000313" key="2">
    <source>
        <dbReference type="Proteomes" id="UP000724584"/>
    </source>
</evidence>
<dbReference type="Proteomes" id="UP000724584">
    <property type="component" value="Unassembled WGS sequence"/>
</dbReference>
<comment type="caution">
    <text evidence="1">The sequence shown here is derived from an EMBL/GenBank/DDBJ whole genome shotgun (WGS) entry which is preliminary data.</text>
</comment>
<accession>A0ACB7PI99</accession>
<organism evidence="1 2">
    <name type="scientific">Chaetomium tenue</name>
    <dbReference type="NCBI Taxonomy" id="1854479"/>
    <lineage>
        <taxon>Eukaryota</taxon>
        <taxon>Fungi</taxon>
        <taxon>Dikarya</taxon>
        <taxon>Ascomycota</taxon>
        <taxon>Pezizomycotina</taxon>
        <taxon>Sordariomycetes</taxon>
        <taxon>Sordariomycetidae</taxon>
        <taxon>Sordariales</taxon>
        <taxon>Chaetomiaceae</taxon>
        <taxon>Chaetomium</taxon>
    </lineage>
</organism>
<name>A0ACB7PI99_9PEZI</name>
<protein>
    <submittedName>
        <fullName evidence="1">Uncharacterized protein</fullName>
    </submittedName>
</protein>
<proteinExistence type="predicted"/>